<feature type="domain" description="HYR-like" evidence="1">
    <location>
        <begin position="1555"/>
        <end position="1624"/>
    </location>
</feature>
<dbReference type="Pfam" id="PF13573">
    <property type="entry name" value="SprB"/>
    <property type="match status" value="1"/>
</dbReference>
<name>A0A516GVM2_9FLAO</name>
<dbReference type="InterPro" id="IPR026341">
    <property type="entry name" value="T9SS_type_B"/>
</dbReference>
<dbReference type="InterPro" id="IPR025667">
    <property type="entry name" value="SprB_repeat"/>
</dbReference>
<feature type="domain" description="HYR-like" evidence="1">
    <location>
        <begin position="1308"/>
        <end position="1376"/>
    </location>
</feature>
<dbReference type="KEGG" id="fop:FNB79_16865"/>
<evidence type="ECO:0000259" key="1">
    <source>
        <dbReference type="Pfam" id="PF23237"/>
    </source>
</evidence>
<dbReference type="Pfam" id="PF23237">
    <property type="entry name" value="HYR_4C"/>
    <property type="match status" value="11"/>
</dbReference>
<feature type="domain" description="HYR-like" evidence="1">
    <location>
        <begin position="1227"/>
        <end position="1297"/>
    </location>
</feature>
<evidence type="ECO:0000313" key="3">
    <source>
        <dbReference type="Proteomes" id="UP000319209"/>
    </source>
</evidence>
<feature type="domain" description="HYR-like" evidence="1">
    <location>
        <begin position="2050"/>
        <end position="2118"/>
    </location>
</feature>
<proteinExistence type="predicted"/>
<dbReference type="Proteomes" id="UP000319209">
    <property type="component" value="Chromosome"/>
</dbReference>
<dbReference type="PANTHER" id="PTHR46343">
    <property type="entry name" value="HYR DOMAIN-CONTAINING PROTEIN"/>
    <property type="match status" value="1"/>
</dbReference>
<gene>
    <name evidence="2" type="ORF">FNB79_16865</name>
</gene>
<reference evidence="2 3" key="1">
    <citation type="submission" date="2019-07" db="EMBL/GenBank/DDBJ databases">
        <title>Genome sequencing for Formosa sp. PS13.</title>
        <authorList>
            <person name="Park S.-J."/>
        </authorList>
    </citation>
    <scope>NUCLEOTIDE SEQUENCE [LARGE SCALE GENOMIC DNA]</scope>
    <source>
        <strain evidence="2 3">PS13</strain>
    </source>
</reference>
<dbReference type="Gene3D" id="2.60.40.10">
    <property type="entry name" value="Immunoglobulins"/>
    <property type="match status" value="3"/>
</dbReference>
<dbReference type="EMBL" id="CP041637">
    <property type="protein sequence ID" value="QDO95571.1"/>
    <property type="molecule type" value="Genomic_DNA"/>
</dbReference>
<feature type="domain" description="HYR-like" evidence="1">
    <location>
        <begin position="890"/>
        <end position="961"/>
    </location>
</feature>
<protein>
    <submittedName>
        <fullName evidence="2">T9SS type B sorting domain-containing protein</fullName>
    </submittedName>
</protein>
<feature type="domain" description="HYR-like" evidence="1">
    <location>
        <begin position="1891"/>
        <end position="1959"/>
    </location>
</feature>
<dbReference type="InterPro" id="IPR043555">
    <property type="entry name" value="SRPX-like"/>
</dbReference>
<feature type="domain" description="HYR-like" evidence="1">
    <location>
        <begin position="1149"/>
        <end position="1218"/>
    </location>
</feature>
<accession>A0A516GVM2</accession>
<dbReference type="NCBIfam" id="TIGR04131">
    <property type="entry name" value="Bac_Flav_CTERM"/>
    <property type="match status" value="1"/>
</dbReference>
<organism evidence="2 3">
    <name type="scientific">Formosa sediminum</name>
    <dbReference type="NCBI Taxonomy" id="2594004"/>
    <lineage>
        <taxon>Bacteria</taxon>
        <taxon>Pseudomonadati</taxon>
        <taxon>Bacteroidota</taxon>
        <taxon>Flavobacteriia</taxon>
        <taxon>Flavobacteriales</taxon>
        <taxon>Flavobacteriaceae</taxon>
        <taxon>Formosa</taxon>
    </lineage>
</organism>
<feature type="domain" description="HYR-like" evidence="1">
    <location>
        <begin position="2128"/>
        <end position="2197"/>
    </location>
</feature>
<dbReference type="RefSeq" id="WP_143382477.1">
    <property type="nucleotide sequence ID" value="NZ_CP041637.1"/>
</dbReference>
<keyword evidence="3" id="KW-1185">Reference proteome</keyword>
<dbReference type="OrthoDB" id="599464at2"/>
<dbReference type="InterPro" id="IPR013783">
    <property type="entry name" value="Ig-like_fold"/>
</dbReference>
<dbReference type="InterPro" id="IPR057078">
    <property type="entry name" value="HYR-4C"/>
</dbReference>
<feature type="domain" description="HYR-like" evidence="1">
    <location>
        <begin position="1634"/>
        <end position="1703"/>
    </location>
</feature>
<feature type="domain" description="HYR-like" evidence="1">
    <location>
        <begin position="2207"/>
        <end position="2276"/>
    </location>
</feature>
<feature type="domain" description="HYR-like" evidence="1">
    <location>
        <begin position="1972"/>
        <end position="2039"/>
    </location>
</feature>
<sequence>MKKFYATKFKSYKNIKQYSLLALMLMAFSFYSYGQVIKPFTPRENSTGQSLYTVKGDFTIIGNKNLTTLDPNLSNGEMIYVDVDGDNTTLNSSSATLQLKDDNGAITDCSDIVYAGLYWIGRPGPDDEFTATNGTITKTLNKRQVSISGPSSSSYTTITAASDDIYYPSDIYSDMFIAYSDVTDYVKQNGPGNYDVADIALLEGVGGSIGYFGGWSMVVIYENSTMKSRNISTYDGYAFRRSINDAGFYGSDFLNLDVSNLTPDNSNEVAAQIGVMAAEEDLTLAFDSFILNGTYLSHSGNSETNFFNSSITVGGSPRNPNFADNNGLGLSKFDIPTGVIAPNQSTLNFEYTSIQDKYIIYNLTFSVEAPAPDIEAEVSITDINGVTNTSETTTVEPGQEITYKVDIKNFGTEAATNSILSIPVPFNTTYKDLSISSTAYAPFTSSNAPIYNATTNTIDWDLGDLPEATRTDDLLASFTFKVTATDDCNVLVVACAQSIALNGTITGSGVTSSYFSKNLITGYDTTVGCIGTPIDAPLLTSIVNTNCANTPIVQTFEYCESTIPFTDISSAYPIGTKFYDQYPVSSSTTEFTSTNTFPGTSGVSTYYAIPANTEDCYFEFTINVDAITSIPTVDSEPIEYCLNETATALTATPTNSDYILYYYENNDPNTIGQTNLTPDTSVAGTFTYYVAEGTTDGCLSENKAEITIIVHDVLDITSDIVDATCTPGGDGSIDITVTGGSGNYSYAWSTGATTEDITGLTNGSYTVTITDETTGCDTATSFNVEEDLTIVPIITAPENYELEGCSESSITDLAFSATPVSISLDQLQNAMGGNGTASGFSSLTYSDVVEASTCPVVVTRTFTATNDCNNSVTATQTITIIDTTAPVVPTANIPADVTIECSDPLPAMIDLIAIDECDGNIVASGVDTTDDTDPCNVIVTRTWTFSDNCGNEDSVSQTITIVDTTGPEINASNLLPITVYCNGEEKNDTFQAWLDINGGATATDNCTTSDDIVWTNDYVETDISPCGTDSQTITFTATDACGNTSTVTSEYTFADETGPVIINEAIDLTLECGDQTGLENWLSTNGGATAIDECSEITSWSNDFTAISDECGNTGSATVTFTVTDTCGNPTTTTATVTIVDTTAPEAPSAPADITVECIEDVPTATTLSTIDECSGEIIATAVDTTNSNDNCDIVITRTWTFTDDCGNSNAVSQIITVKDETAPVVPNAPEDITIECLTDLPALIDLTATDNCTGDIIASGVDTINDTDPCNIIVTRTWTFTDNCGNTDAVTQIITVKDETAPVLPNTPADISVSCISDIPAPTELSAIDNCGGTITAMSVDSELPLDSCNTIITRTWTFADACGNTSTTSQTITVNDDIAPTITVEPIDIVDPCTGNERSATIDAWLAINGGARATDNCSTVTWTNDYQEDSVTCNGPTKVIFTATDECGNSTSVSATYTIEDFSGPNITTEAQDISIECGDINSPELLNWLSNNGGAIAQDICSETSWSNDFDANTFIGGNTVVTFTASDQCGNINTTTANIIFTDSVAPIAPEAPADITVECTDIPEMIDLTATDNCEGTITATGVDTINDTDPCNILITRTWTFTDASGNSASTSQTITVIDTTAPIVPTVPADVTVECSDELPVMVNLTATDSCAGEITASPIETIDNTNTCEIIITRTWTFEDNCGNVSEASQTITVVDSTAPVITNEAVDIISQCDGLERTATIDAWIAINGGARAVDNCSEITWTNNYDPTIETCSGPIEVTFTATDSCGNSTSTSATYLVDDQTGPTIDTEPQDLVLECASDTDAIQNWLTTNGGAIAFDYCSDTITWTNDFDTSSINNDVCGEDNAVTVTFTIVDNCGNETQTTATITIIDETAPVAPNNVPADVTVACYNDIPEMTSLTATDECAGDITVTGVDTENDTDPTNIIITRTWTFSDACGNTTEVSQTISVKDEIAPVVDSTLPTDLAVECLSDVPAMEALTATDNCVGTITSEGTEIINDTDPCNVIITRTWTFTDTSANTTEVNQTITVKDETAPVVSTLPTDMNLECDVDIPTIEPLTAIDNCAGELTSEGTETINTTDPLNTIITRTWTFSDACGNTTEVSQTITVKDVTAPIVDSMPTDTTYACIDDVPELTALTATDNCSGTLSSEGTETIDNSDACNVTITRTWMFTDASGNETEVTQTITVIDDVAPTAPTAPADLAVQCIDDVPVTIDLTATDNCGESITSTGVDTVTTIDSCSSIITRTWSFTDSCGNTSTATQIITVEDTIAPTLITDLDTEIEIFCSDIPEQPELDFTDNCSANLDVEFTEVSTSTGAAFENYQIIRDWTVTDTCGNAAIFTQTITVNVQQDVVYITDDRCTEGGSVDLNNYLVDPSTNGTWVVESGDASLNGSIYDPINSTVGASYVFTFTEAEGCQNQTTVTIDVNEDCVEPTCDPIISTTVTPNGDQWNEYFTVTGLDRCGFVIDIEIYNRWGALVYKAQDYQNNWNGKNNKGAFGNADNLPTGTYYYIVTLKNSGLKPLTGPIYLGTK</sequence>
<dbReference type="Pfam" id="PF13585">
    <property type="entry name" value="CHU_C"/>
    <property type="match status" value="1"/>
</dbReference>
<dbReference type="PANTHER" id="PTHR46343:SF2">
    <property type="entry name" value="SUSHI_VON WILLEBRAND FACTOR TYPE A_EGF_PENTRAXIN DOMAIN-CONTAINING 1"/>
    <property type="match status" value="1"/>
</dbReference>
<evidence type="ECO:0000313" key="2">
    <source>
        <dbReference type="EMBL" id="QDO95571.1"/>
    </source>
</evidence>